<reference evidence="2 3" key="1">
    <citation type="submission" date="2024-03" db="EMBL/GenBank/DDBJ databases">
        <title>Adaptation during the transition from Ophiocordyceps entomopathogen to insect associate is accompanied by gene loss and intensified selection.</title>
        <authorList>
            <person name="Ward C.M."/>
            <person name="Onetto C.A."/>
            <person name="Borneman A.R."/>
        </authorList>
    </citation>
    <scope>NUCLEOTIDE SEQUENCE [LARGE SCALE GENOMIC DNA]</scope>
    <source>
        <strain evidence="2">AWRI1</strain>
        <tissue evidence="2">Single Adult Female</tissue>
    </source>
</reference>
<keyword evidence="3" id="KW-1185">Reference proteome</keyword>
<dbReference type="EMBL" id="JBBCAQ010000010">
    <property type="protein sequence ID" value="KAK7600982.1"/>
    <property type="molecule type" value="Genomic_DNA"/>
</dbReference>
<comment type="caution">
    <text evidence="2">The sequence shown here is derived from an EMBL/GenBank/DDBJ whole genome shotgun (WGS) entry which is preliminary data.</text>
</comment>
<feature type="compositionally biased region" description="Acidic residues" evidence="1">
    <location>
        <begin position="107"/>
        <end position="119"/>
    </location>
</feature>
<feature type="region of interest" description="Disordered" evidence="1">
    <location>
        <begin position="102"/>
        <end position="163"/>
    </location>
</feature>
<protein>
    <submittedName>
        <fullName evidence="2">Uncharacterized protein</fullName>
    </submittedName>
</protein>
<feature type="compositionally biased region" description="Pro residues" evidence="1">
    <location>
        <begin position="121"/>
        <end position="146"/>
    </location>
</feature>
<sequence>MSYLNIFDMLELEEMMQPLPPPQQASKPSENEICAATPQPPPFEPVLFDFDAILPPSEPVIIDFDTILPLLEPPVLLPDETIPPPPPSPQPSFEYLLSLADDLYLSNDDDDSSEEEDVEVVPPPPMELAPDMPPLPSDLAPPPLPVPTSSVKFVKRATPAAPP</sequence>
<evidence type="ECO:0000256" key="1">
    <source>
        <dbReference type="SAM" id="MobiDB-lite"/>
    </source>
</evidence>
<dbReference type="AlphaFoldDB" id="A0AAN9TLN5"/>
<proteinExistence type="predicted"/>
<dbReference type="Proteomes" id="UP001367676">
    <property type="component" value="Unassembled WGS sequence"/>
</dbReference>
<accession>A0AAN9TLN5</accession>
<organism evidence="2 3">
    <name type="scientific">Parthenolecanium corni</name>
    <dbReference type="NCBI Taxonomy" id="536013"/>
    <lineage>
        <taxon>Eukaryota</taxon>
        <taxon>Metazoa</taxon>
        <taxon>Ecdysozoa</taxon>
        <taxon>Arthropoda</taxon>
        <taxon>Hexapoda</taxon>
        <taxon>Insecta</taxon>
        <taxon>Pterygota</taxon>
        <taxon>Neoptera</taxon>
        <taxon>Paraneoptera</taxon>
        <taxon>Hemiptera</taxon>
        <taxon>Sternorrhyncha</taxon>
        <taxon>Coccoidea</taxon>
        <taxon>Coccidae</taxon>
        <taxon>Parthenolecanium</taxon>
    </lineage>
</organism>
<name>A0AAN9TLN5_9HEMI</name>
<evidence type="ECO:0000313" key="3">
    <source>
        <dbReference type="Proteomes" id="UP001367676"/>
    </source>
</evidence>
<feature type="region of interest" description="Disordered" evidence="1">
    <location>
        <begin position="18"/>
        <end position="40"/>
    </location>
</feature>
<evidence type="ECO:0000313" key="2">
    <source>
        <dbReference type="EMBL" id="KAK7600982.1"/>
    </source>
</evidence>
<gene>
    <name evidence="2" type="ORF">V9T40_008423</name>
</gene>